<organism evidence="7 8">
    <name type="scientific">Halobacillus halophilus (strain ATCC 35676 / DSM 2266 / JCM 20832 / KCTC 3685 / LMG 17431 / NBRC 102448 / NCIMB 2269)</name>
    <name type="common">Sporosarcina halophila</name>
    <dbReference type="NCBI Taxonomy" id="866895"/>
    <lineage>
        <taxon>Bacteria</taxon>
        <taxon>Bacillati</taxon>
        <taxon>Bacillota</taxon>
        <taxon>Bacilli</taxon>
        <taxon>Bacillales</taxon>
        <taxon>Bacillaceae</taxon>
        <taxon>Halobacillus</taxon>
    </lineage>
</organism>
<keyword evidence="4" id="KW-1133">Transmembrane helix</keyword>
<dbReference type="InterPro" id="IPR050922">
    <property type="entry name" value="LytR/CpsA/Psr_CW_biosynth"/>
</dbReference>
<dbReference type="PANTHER" id="PTHR33392">
    <property type="entry name" value="POLYISOPRENYL-TEICHOIC ACID--PEPTIDOGLYCAN TEICHOIC ACID TRANSFERASE TAGU"/>
    <property type="match status" value="1"/>
</dbReference>
<keyword evidence="3" id="KW-0735">Signal-anchor</keyword>
<dbReference type="eggNOG" id="COG1316">
    <property type="taxonomic scope" value="Bacteria"/>
</dbReference>
<dbReference type="KEGG" id="hhd:HBHAL_4093"/>
<dbReference type="AlphaFoldDB" id="I0JQL5"/>
<comment type="similarity">
    <text evidence="1">Belongs to the LytR/CpsA/Psr (LCP) family.</text>
</comment>
<sequence>MKRKKLKIALSIVVFILLIGIGTAAGYAIYLTDKVKQTATESHQELDRGEKSEKRQSEVNPEYDDISVLFVGIDDSKKRSSGGNRNALSDALVLATFNDNNKSIKMVSIPRDSYTYIPQIDSKDKITHAHAFGGIDATVETVERMFDIPVDYYVRLNFNSFIEVVNSIGGITYDVPFDITEQNSVDKDGAIKLEEGYQELNGEEALALARTRKYDSDLARGQRQMELIQEIARQTMTTSSLHNFGDILNSINDNLKTNLTFEEMVSFKDYFLDKQGLTFDKMQLNGEGGKMDGVWYYQVNEESLSTAKDQLQAHLNLPSQNDKNSNTFAEENEDEDNSM</sequence>
<evidence type="ECO:0000256" key="5">
    <source>
        <dbReference type="SAM" id="MobiDB-lite"/>
    </source>
</evidence>
<dbReference type="NCBIfam" id="TIGR00350">
    <property type="entry name" value="lytR_cpsA_psr"/>
    <property type="match status" value="1"/>
</dbReference>
<dbReference type="RefSeq" id="WP_014644324.1">
    <property type="nucleotide sequence ID" value="NC_017668.1"/>
</dbReference>
<evidence type="ECO:0000256" key="1">
    <source>
        <dbReference type="ARBA" id="ARBA00006068"/>
    </source>
</evidence>
<keyword evidence="8" id="KW-1185">Reference proteome</keyword>
<evidence type="ECO:0000313" key="7">
    <source>
        <dbReference type="EMBL" id="CCG46435.1"/>
    </source>
</evidence>
<dbReference type="Pfam" id="PF03816">
    <property type="entry name" value="LytR_cpsA_psr"/>
    <property type="match status" value="1"/>
</dbReference>
<accession>I0JQL5</accession>
<protein>
    <submittedName>
        <fullName evidence="7">LytR family transcription regulator</fullName>
    </submittedName>
</protein>
<dbReference type="InterPro" id="IPR004474">
    <property type="entry name" value="LytR_CpsA_psr"/>
</dbReference>
<dbReference type="HOGENOM" id="CLU_016455_2_1_9"/>
<feature type="region of interest" description="Disordered" evidence="5">
    <location>
        <begin position="316"/>
        <end position="339"/>
    </location>
</feature>
<evidence type="ECO:0000313" key="8">
    <source>
        <dbReference type="Proteomes" id="UP000007397"/>
    </source>
</evidence>
<evidence type="ECO:0000259" key="6">
    <source>
        <dbReference type="Pfam" id="PF03816"/>
    </source>
</evidence>
<keyword evidence="2" id="KW-0812">Transmembrane</keyword>
<dbReference type="Proteomes" id="UP000007397">
    <property type="component" value="Chromosome"/>
</dbReference>
<dbReference type="PATRIC" id="fig|866895.3.peg.3126"/>
<dbReference type="EMBL" id="HE717023">
    <property type="protein sequence ID" value="CCG46435.1"/>
    <property type="molecule type" value="Genomic_DNA"/>
</dbReference>
<feature type="domain" description="Cell envelope-related transcriptional attenuator" evidence="6">
    <location>
        <begin position="89"/>
        <end position="235"/>
    </location>
</feature>
<evidence type="ECO:0000256" key="4">
    <source>
        <dbReference type="ARBA" id="ARBA00022989"/>
    </source>
</evidence>
<feature type="compositionally biased region" description="Acidic residues" evidence="5">
    <location>
        <begin position="330"/>
        <end position="339"/>
    </location>
</feature>
<dbReference type="GO" id="GO:0071555">
    <property type="term" value="P:cell wall organization"/>
    <property type="evidence" value="ECO:0007669"/>
    <property type="project" value="UniProtKB-KW"/>
</dbReference>
<feature type="compositionally biased region" description="Polar residues" evidence="5">
    <location>
        <begin position="317"/>
        <end position="329"/>
    </location>
</feature>
<gene>
    <name evidence="7" type="ordered locus">HBHAL_4093</name>
</gene>
<keyword evidence="4" id="KW-0472">Membrane</keyword>
<dbReference type="PANTHER" id="PTHR33392:SF3">
    <property type="entry name" value="POLYISOPRENYL-TEICHOIC ACID--PEPTIDOGLYCAN TEICHOIC ACID TRANSFERASE TAGT"/>
    <property type="match status" value="1"/>
</dbReference>
<reference evidence="7 8" key="1">
    <citation type="journal article" date="2013" name="Environ. Microbiol.">
        <title>Chloride and organic osmolytes: a hybrid strategy to cope with elevated salinities by the moderately halophilic, chloride-dependent bacterium Halobacillus halophilus.</title>
        <authorList>
            <person name="Saum S.H."/>
            <person name="Pfeiffer F."/>
            <person name="Palm P."/>
            <person name="Rampp M."/>
            <person name="Schuster S.C."/>
            <person name="Muller V."/>
            <person name="Oesterhelt D."/>
        </authorList>
    </citation>
    <scope>NUCLEOTIDE SEQUENCE [LARGE SCALE GENOMIC DNA]</scope>
    <source>
        <strain evidence="8">ATCC 35676 / DSM 2266 / JCM 20832 / KCTC 3685 / LMG 17431 / NBRC 102448 / NCIMB 2269</strain>
    </source>
</reference>
<dbReference type="Gene3D" id="3.40.630.190">
    <property type="entry name" value="LCP protein"/>
    <property type="match status" value="1"/>
</dbReference>
<evidence type="ECO:0000256" key="3">
    <source>
        <dbReference type="ARBA" id="ARBA00022968"/>
    </source>
</evidence>
<dbReference type="STRING" id="866895.HBHAL_4093"/>
<name>I0JQL5_HALH3</name>
<proteinExistence type="inferred from homology"/>
<evidence type="ECO:0000256" key="2">
    <source>
        <dbReference type="ARBA" id="ARBA00022692"/>
    </source>
</evidence>